<dbReference type="PANTHER" id="PTHR43283">
    <property type="entry name" value="BETA-LACTAMASE-RELATED"/>
    <property type="match status" value="1"/>
</dbReference>
<dbReference type="Proteomes" id="UP001501757">
    <property type="component" value="Unassembled WGS sequence"/>
</dbReference>
<accession>A0ABP3GPM8</accession>
<dbReference type="InterPro" id="IPR001466">
    <property type="entry name" value="Beta-lactam-related"/>
</dbReference>
<dbReference type="Pfam" id="PF00144">
    <property type="entry name" value="Beta-lactamase"/>
    <property type="match status" value="1"/>
</dbReference>
<proteinExistence type="predicted"/>
<dbReference type="InterPro" id="IPR005151">
    <property type="entry name" value="Tail-specific_protease"/>
</dbReference>
<dbReference type="RefSeq" id="WP_343842832.1">
    <property type="nucleotide sequence ID" value="NZ_BAAAEI010000006.1"/>
</dbReference>
<protein>
    <recommendedName>
        <fullName evidence="1">Tail specific protease domain-containing protein</fullName>
    </recommendedName>
</protein>
<dbReference type="InterPro" id="IPR050789">
    <property type="entry name" value="Diverse_Enzym_Activities"/>
</dbReference>
<reference evidence="3" key="1">
    <citation type="journal article" date="2019" name="Int. J. Syst. Evol. Microbiol.">
        <title>The Global Catalogue of Microorganisms (GCM) 10K type strain sequencing project: providing services to taxonomists for standard genome sequencing and annotation.</title>
        <authorList>
            <consortium name="The Broad Institute Genomics Platform"/>
            <consortium name="The Broad Institute Genome Sequencing Center for Infectious Disease"/>
            <person name="Wu L."/>
            <person name="Ma J."/>
        </authorList>
    </citation>
    <scope>NUCLEOTIDE SEQUENCE [LARGE SCALE GENOMIC DNA]</scope>
    <source>
        <strain evidence="3">JCM 13378</strain>
    </source>
</reference>
<dbReference type="InterPro" id="IPR012338">
    <property type="entry name" value="Beta-lactam/transpept-like"/>
</dbReference>
<sequence>MLRLFCLSAIALGIAGCGSDNKKPVIPVEPTVYQQAQGAWVQKGYGRYLQADSQGVRIFEANQAGCLPLMNVPMAQADSTFGDFSLPGANRLEFDLIEYGPYYRFVFERVDTLPSVCVDGTDESQDPVANFEYFWHKFNELYAFFALREVDWQAMYDRHRPLVNASTTDEQLFDIFTQMLEPLKDGHVVLSAQTLDREYSPNSKTGQLFKQIEQAQVSAFMDDPSISEAQLDALQELYINEYIQRIRSYIVADSGGELGDSGLPGMIWGKTAQNVAILVVTRMYGFSGKGAPEDLAVLDEIMPEIMADLVDTKGMIVDIRLNDGGFDPLGLKIASYLTNERRLAFTKQARNKHGNSPVGEFFIEPDGDIFYNKPVYLLVSEDTVSAGETFTLAMSALPQVTLVGQSTWGGLSDKLPGSLPNGWDAELSHEFYWDHLGRHFEKSGIPPHVYLPTYSLSGAQFGRFSSYDYVLTQLGGKLAPASSESELDNNIETILADANLVGASIAAIKQGQIVWQGNYGQADDSGRPVTLDTPFKLASVSKTFLGTALAHAQHELELDLSAPVQNWLDFPLQGASQQASFAHLASHTSGTTDASYLCAYYALDDSRSLYNELYVSDSCPDPVETDLGRFLKSYLVPGGVLYQQDNYLQHPTFEPGMFSEYSNLATGLASYAFGRFLNQQGYVDYFDYTQHRLFTPLGMHNTSWDPALPDQATLYADLDGDGVNEPIPQYSGVTSADGELRSSARDLSRYLDAMMHQGKLGDQQVLNANAVKSALTDNPALFGQHGLFWEVDGSYIRHSGGDPGVSTEIIGDLQNDIALVILTTGGDLEGDASAQALVTIEQAVWQYLLGL</sequence>
<name>A0ABP3GPM8_9ALTE</name>
<dbReference type="InterPro" id="IPR029045">
    <property type="entry name" value="ClpP/crotonase-like_dom_sf"/>
</dbReference>
<dbReference type="SUPFAM" id="SSF56601">
    <property type="entry name" value="beta-lactamase/transpeptidase-like"/>
    <property type="match status" value="1"/>
</dbReference>
<dbReference type="Gene3D" id="3.30.750.44">
    <property type="match status" value="1"/>
</dbReference>
<dbReference type="Pfam" id="PF14684">
    <property type="entry name" value="Tricorn_C1"/>
    <property type="match status" value="1"/>
</dbReference>
<dbReference type="SMART" id="SM00245">
    <property type="entry name" value="TSPc"/>
    <property type="match status" value="1"/>
</dbReference>
<evidence type="ECO:0000313" key="2">
    <source>
        <dbReference type="EMBL" id="GAA0348927.1"/>
    </source>
</evidence>
<organism evidence="2 3">
    <name type="scientific">Bowmanella denitrificans</name>
    <dbReference type="NCBI Taxonomy" id="366582"/>
    <lineage>
        <taxon>Bacteria</taxon>
        <taxon>Pseudomonadati</taxon>
        <taxon>Pseudomonadota</taxon>
        <taxon>Gammaproteobacteria</taxon>
        <taxon>Alteromonadales</taxon>
        <taxon>Alteromonadaceae</taxon>
        <taxon>Bowmanella</taxon>
    </lineage>
</organism>
<gene>
    <name evidence="2" type="ORF">GCM10009092_11640</name>
</gene>
<dbReference type="Gene3D" id="3.40.710.10">
    <property type="entry name" value="DD-peptidase/beta-lactamase superfamily"/>
    <property type="match status" value="1"/>
</dbReference>
<dbReference type="PROSITE" id="PS51257">
    <property type="entry name" value="PROKAR_LIPOPROTEIN"/>
    <property type="match status" value="1"/>
</dbReference>
<dbReference type="InterPro" id="IPR028204">
    <property type="entry name" value="Tricorn_C1"/>
</dbReference>
<dbReference type="CDD" id="cd07563">
    <property type="entry name" value="Peptidase_S41_IRBP"/>
    <property type="match status" value="1"/>
</dbReference>
<keyword evidence="3" id="KW-1185">Reference proteome</keyword>
<dbReference type="EMBL" id="BAAAEI010000006">
    <property type="protein sequence ID" value="GAA0348927.1"/>
    <property type="molecule type" value="Genomic_DNA"/>
</dbReference>
<comment type="caution">
    <text evidence="2">The sequence shown here is derived from an EMBL/GenBank/DDBJ whole genome shotgun (WGS) entry which is preliminary data.</text>
</comment>
<dbReference type="SUPFAM" id="SSF52096">
    <property type="entry name" value="ClpP/crotonase"/>
    <property type="match status" value="1"/>
</dbReference>
<dbReference type="Pfam" id="PF03572">
    <property type="entry name" value="Peptidase_S41"/>
    <property type="match status" value="1"/>
</dbReference>
<evidence type="ECO:0000259" key="1">
    <source>
        <dbReference type="SMART" id="SM00245"/>
    </source>
</evidence>
<evidence type="ECO:0000313" key="3">
    <source>
        <dbReference type="Proteomes" id="UP001501757"/>
    </source>
</evidence>
<dbReference type="Gene3D" id="3.90.226.10">
    <property type="entry name" value="2-enoyl-CoA Hydratase, Chain A, domain 1"/>
    <property type="match status" value="1"/>
</dbReference>
<feature type="domain" description="Tail specific protease" evidence="1">
    <location>
        <begin position="262"/>
        <end position="452"/>
    </location>
</feature>